<evidence type="ECO:0000313" key="3">
    <source>
        <dbReference type="Proteomes" id="UP000436006"/>
    </source>
</evidence>
<sequence>MNQTFSISRFGRLLRKYFTDNRGQLLADLSLLIGCLLVLGIIIYRGWPSEVKNIRSILFFVLGWPCWYMFTVQQITGINQKERAINYLMQPASQFEKISLVWLISGVGFVLSYLLLFFFLDTLGVAFVNNRHWPPDQLAMIREQGGLLKITSFFDGINLRDVPDSLWVFTAILHSFTMAFALFIRRYTLSLIVIIAFTLLLFGLIVNNFLLQSLTGSDTIRSGFPFAEAIAQSPIHKYQYRMVNLPTSLSSQLRYIVGVTAIILLYITAYVRFKEREV</sequence>
<dbReference type="EMBL" id="WPIN01000003">
    <property type="protein sequence ID" value="MVM30580.1"/>
    <property type="molecule type" value="Genomic_DNA"/>
</dbReference>
<keyword evidence="3" id="KW-1185">Reference proteome</keyword>
<proteinExistence type="predicted"/>
<name>A0A7K1S9X1_9BACT</name>
<comment type="caution">
    <text evidence="2">The sequence shown here is derived from an EMBL/GenBank/DDBJ whole genome shotgun (WGS) entry which is preliminary data.</text>
</comment>
<accession>A0A7K1S9X1</accession>
<dbReference type="AlphaFoldDB" id="A0A7K1S9X1"/>
<feature type="transmembrane region" description="Helical" evidence="1">
    <location>
        <begin position="253"/>
        <end position="273"/>
    </location>
</feature>
<feature type="transmembrane region" description="Helical" evidence="1">
    <location>
        <begin position="99"/>
        <end position="120"/>
    </location>
</feature>
<feature type="transmembrane region" description="Helical" evidence="1">
    <location>
        <begin position="56"/>
        <end position="78"/>
    </location>
</feature>
<feature type="transmembrane region" description="Helical" evidence="1">
    <location>
        <begin position="191"/>
        <end position="211"/>
    </location>
</feature>
<feature type="transmembrane region" description="Helical" evidence="1">
    <location>
        <begin position="166"/>
        <end position="184"/>
    </location>
</feature>
<gene>
    <name evidence="2" type="ORF">GO755_11095</name>
</gene>
<protein>
    <submittedName>
        <fullName evidence="2">Uncharacterized protein</fullName>
    </submittedName>
</protein>
<reference evidence="2 3" key="1">
    <citation type="submission" date="2019-12" db="EMBL/GenBank/DDBJ databases">
        <title>Spirosoma sp. HMF4905 genome sequencing and assembly.</title>
        <authorList>
            <person name="Kang H."/>
            <person name="Cha I."/>
            <person name="Kim H."/>
            <person name="Joh K."/>
        </authorList>
    </citation>
    <scope>NUCLEOTIDE SEQUENCE [LARGE SCALE GENOMIC DNA]</scope>
    <source>
        <strain evidence="2 3">HMF4905</strain>
    </source>
</reference>
<keyword evidence="1" id="KW-0472">Membrane</keyword>
<organism evidence="2 3">
    <name type="scientific">Spirosoma arboris</name>
    <dbReference type="NCBI Taxonomy" id="2682092"/>
    <lineage>
        <taxon>Bacteria</taxon>
        <taxon>Pseudomonadati</taxon>
        <taxon>Bacteroidota</taxon>
        <taxon>Cytophagia</taxon>
        <taxon>Cytophagales</taxon>
        <taxon>Cytophagaceae</taxon>
        <taxon>Spirosoma</taxon>
    </lineage>
</organism>
<dbReference type="Proteomes" id="UP000436006">
    <property type="component" value="Unassembled WGS sequence"/>
</dbReference>
<keyword evidence="1" id="KW-0812">Transmembrane</keyword>
<keyword evidence="1" id="KW-1133">Transmembrane helix</keyword>
<evidence type="ECO:0000256" key="1">
    <source>
        <dbReference type="SAM" id="Phobius"/>
    </source>
</evidence>
<evidence type="ECO:0000313" key="2">
    <source>
        <dbReference type="EMBL" id="MVM30580.1"/>
    </source>
</evidence>
<feature type="transmembrane region" description="Helical" evidence="1">
    <location>
        <begin position="25"/>
        <end position="44"/>
    </location>
</feature>
<dbReference type="RefSeq" id="WP_157584805.1">
    <property type="nucleotide sequence ID" value="NZ_WPIN01000003.1"/>
</dbReference>